<dbReference type="KEGG" id="alq:C7Y71_000940"/>
<evidence type="ECO:0000313" key="1">
    <source>
        <dbReference type="EMBL" id="QFQ11704.1"/>
    </source>
</evidence>
<reference evidence="1 2" key="1">
    <citation type="submission" date="2018-11" db="EMBL/GenBank/DDBJ databases">
        <authorList>
            <person name="Na S.W."/>
            <person name="Baik M."/>
        </authorList>
    </citation>
    <scope>NUCLEOTIDE SEQUENCE [LARGE SCALE GENOMIC DNA]</scope>
    <source>
        <strain evidence="1 2">E39</strain>
    </source>
</reference>
<proteinExistence type="predicted"/>
<evidence type="ECO:0000313" key="2">
    <source>
        <dbReference type="Proteomes" id="UP000249375"/>
    </source>
</evidence>
<sequence>MSIQDLYRIRVQFMGTLAASLASPICKPHVGGYASPHSPPLNVHLYKNSARSLNVLIRKGKRASFVMPGGLDGDVLGRFSLSSR</sequence>
<gene>
    <name evidence="1" type="ORF">C7Y71_000940</name>
</gene>
<protein>
    <submittedName>
        <fullName evidence="1">Uncharacterized protein</fullName>
    </submittedName>
</protein>
<name>A0A5P8E459_9BACT</name>
<keyword evidence="2" id="KW-1185">Reference proteome</keyword>
<accession>A0A5P8E459</accession>
<dbReference type="AlphaFoldDB" id="A0A5P8E459"/>
<organism evidence="1 2">
    <name type="scientific">Pseudoprevotella muciniphila</name>
    <dbReference type="NCBI Taxonomy" id="2133944"/>
    <lineage>
        <taxon>Bacteria</taxon>
        <taxon>Pseudomonadati</taxon>
        <taxon>Bacteroidota</taxon>
        <taxon>Bacteroidia</taxon>
        <taxon>Bacteroidales</taxon>
        <taxon>Prevotellaceae</taxon>
        <taxon>Pseudoprevotella</taxon>
    </lineage>
</organism>
<dbReference type="EMBL" id="CP033459">
    <property type="protein sequence ID" value="QFQ11704.1"/>
    <property type="molecule type" value="Genomic_DNA"/>
</dbReference>
<dbReference type="Proteomes" id="UP000249375">
    <property type="component" value="Chromosome"/>
</dbReference>